<evidence type="ECO:0000256" key="1">
    <source>
        <dbReference type="ARBA" id="ARBA00007381"/>
    </source>
</evidence>
<evidence type="ECO:0000256" key="8">
    <source>
        <dbReference type="PROSITE-ProRule" id="PRU00221"/>
    </source>
</evidence>
<keyword evidence="3" id="KW-0677">Repeat</keyword>
<evidence type="ECO:0000313" key="10">
    <source>
        <dbReference type="EMBL" id="WUP72381.1"/>
    </source>
</evidence>
<dbReference type="CDD" id="cd00200">
    <property type="entry name" value="WD40"/>
    <property type="match status" value="1"/>
</dbReference>
<feature type="repeat" description="WD" evidence="8">
    <location>
        <begin position="475"/>
        <end position="510"/>
    </location>
</feature>
<evidence type="ECO:0000256" key="5">
    <source>
        <dbReference type="ARBA" id="ARBA00022840"/>
    </source>
</evidence>
<feature type="repeat" description="WD" evidence="8">
    <location>
        <begin position="628"/>
        <end position="661"/>
    </location>
</feature>
<reference evidence="10" key="1">
    <citation type="submission" date="2022-10" db="EMBL/GenBank/DDBJ databases">
        <title>The complete genomes of actinobacterial strains from the NBC collection.</title>
        <authorList>
            <person name="Joergensen T.S."/>
            <person name="Alvarez Arevalo M."/>
            <person name="Sterndorff E.B."/>
            <person name="Faurdal D."/>
            <person name="Vuksanovic O."/>
            <person name="Mourched A.-S."/>
            <person name="Charusanti P."/>
            <person name="Shaw S."/>
            <person name="Blin K."/>
            <person name="Weber T."/>
        </authorList>
    </citation>
    <scope>NUCLEOTIDE SEQUENCE</scope>
    <source>
        <strain evidence="10">NBC_00254</strain>
    </source>
</reference>
<dbReference type="RefSeq" id="WP_328708418.1">
    <property type="nucleotide sequence ID" value="NZ_CP108085.1"/>
</dbReference>
<comment type="similarity">
    <text evidence="1">Belongs to the heat shock protein 70 family.</text>
</comment>
<name>A0ABZ1SHE9_9ACTN</name>
<dbReference type="Pfam" id="PF00400">
    <property type="entry name" value="WD40"/>
    <property type="match status" value="7"/>
</dbReference>
<keyword evidence="11" id="KW-1185">Reference proteome</keyword>
<feature type="region of interest" description="Disordered" evidence="9">
    <location>
        <begin position="346"/>
        <end position="379"/>
    </location>
</feature>
<dbReference type="PRINTS" id="PR00320">
    <property type="entry name" value="GPROTEINBRPT"/>
</dbReference>
<dbReference type="PRINTS" id="PR00301">
    <property type="entry name" value="HEATSHOCK70"/>
</dbReference>
<dbReference type="Gene3D" id="3.90.640.10">
    <property type="entry name" value="Actin, Chain A, domain 4"/>
    <property type="match status" value="1"/>
</dbReference>
<feature type="repeat" description="WD" evidence="8">
    <location>
        <begin position="566"/>
        <end position="605"/>
    </location>
</feature>
<evidence type="ECO:0000256" key="9">
    <source>
        <dbReference type="SAM" id="MobiDB-lite"/>
    </source>
</evidence>
<dbReference type="InterPro" id="IPR013126">
    <property type="entry name" value="Hsp_70_fam"/>
</dbReference>
<dbReference type="InterPro" id="IPR019775">
    <property type="entry name" value="WD40_repeat_CS"/>
</dbReference>
<dbReference type="EMBL" id="CP108085">
    <property type="protein sequence ID" value="WUP72381.1"/>
    <property type="molecule type" value="Genomic_DNA"/>
</dbReference>
<evidence type="ECO:0000256" key="6">
    <source>
        <dbReference type="ARBA" id="ARBA00023016"/>
    </source>
</evidence>
<dbReference type="Gene3D" id="3.30.420.40">
    <property type="match status" value="2"/>
</dbReference>
<dbReference type="PANTHER" id="PTHR19879:SF9">
    <property type="entry name" value="TRANSCRIPTION INITIATION FACTOR TFIID SUBUNIT 5"/>
    <property type="match status" value="1"/>
</dbReference>
<feature type="compositionally biased region" description="Basic and acidic residues" evidence="9">
    <location>
        <begin position="355"/>
        <end position="369"/>
    </location>
</feature>
<dbReference type="Gene3D" id="2.130.10.10">
    <property type="entry name" value="YVTN repeat-like/Quinoprotein amine dehydrogenase"/>
    <property type="match status" value="3"/>
</dbReference>
<keyword evidence="7" id="KW-0143">Chaperone</keyword>
<dbReference type="SMART" id="SM00320">
    <property type="entry name" value="WD40"/>
    <property type="match status" value="7"/>
</dbReference>
<keyword evidence="4" id="KW-0547">Nucleotide-binding</keyword>
<dbReference type="SUPFAM" id="SSF53067">
    <property type="entry name" value="Actin-like ATPase domain"/>
    <property type="match status" value="2"/>
</dbReference>
<keyword evidence="6" id="KW-0346">Stress response</keyword>
<dbReference type="InterPro" id="IPR036322">
    <property type="entry name" value="WD40_repeat_dom_sf"/>
</dbReference>
<feature type="repeat" description="WD" evidence="8">
    <location>
        <begin position="430"/>
        <end position="471"/>
    </location>
</feature>
<dbReference type="Pfam" id="PF00012">
    <property type="entry name" value="HSP70"/>
    <property type="match status" value="1"/>
</dbReference>
<protein>
    <submittedName>
        <fullName evidence="10">Hsp70 family protein</fullName>
    </submittedName>
</protein>
<evidence type="ECO:0000256" key="2">
    <source>
        <dbReference type="ARBA" id="ARBA00022574"/>
    </source>
</evidence>
<dbReference type="InterPro" id="IPR015943">
    <property type="entry name" value="WD40/YVTN_repeat-like_dom_sf"/>
</dbReference>
<keyword evidence="2 8" id="KW-0853">WD repeat</keyword>
<dbReference type="PROSITE" id="PS01036">
    <property type="entry name" value="HSP70_3"/>
    <property type="match status" value="1"/>
</dbReference>
<gene>
    <name evidence="10" type="ORF">OG913_23445</name>
</gene>
<accession>A0ABZ1SHE9</accession>
<feature type="repeat" description="WD" evidence="8">
    <location>
        <begin position="385"/>
        <end position="426"/>
    </location>
</feature>
<proteinExistence type="inferred from homology"/>
<dbReference type="PROSITE" id="PS50082">
    <property type="entry name" value="WD_REPEATS_2"/>
    <property type="match status" value="7"/>
</dbReference>
<feature type="repeat" description="WD" evidence="8">
    <location>
        <begin position="520"/>
        <end position="555"/>
    </location>
</feature>
<dbReference type="InterPro" id="IPR018181">
    <property type="entry name" value="Heat_shock_70_CS"/>
</dbReference>
<dbReference type="PROSITE" id="PS50294">
    <property type="entry name" value="WD_REPEATS_REGION"/>
    <property type="match status" value="6"/>
</dbReference>
<dbReference type="InterPro" id="IPR043129">
    <property type="entry name" value="ATPase_NBD"/>
</dbReference>
<evidence type="ECO:0000256" key="4">
    <source>
        <dbReference type="ARBA" id="ARBA00022741"/>
    </source>
</evidence>
<dbReference type="InterPro" id="IPR020472">
    <property type="entry name" value="WD40_PAC1"/>
</dbReference>
<organism evidence="10 11">
    <name type="scientific">Microbispora hainanensis</name>
    <dbReference type="NCBI Taxonomy" id="568844"/>
    <lineage>
        <taxon>Bacteria</taxon>
        <taxon>Bacillati</taxon>
        <taxon>Actinomycetota</taxon>
        <taxon>Actinomycetes</taxon>
        <taxon>Streptosporangiales</taxon>
        <taxon>Streptosporangiaceae</taxon>
        <taxon>Microbispora</taxon>
    </lineage>
</organism>
<dbReference type="SUPFAM" id="SSF50978">
    <property type="entry name" value="WD40 repeat-like"/>
    <property type="match status" value="1"/>
</dbReference>
<dbReference type="PANTHER" id="PTHR19879">
    <property type="entry name" value="TRANSCRIPTION INITIATION FACTOR TFIID"/>
    <property type="match status" value="1"/>
</dbReference>
<keyword evidence="5" id="KW-0067">ATP-binding</keyword>
<evidence type="ECO:0000256" key="7">
    <source>
        <dbReference type="ARBA" id="ARBA00023186"/>
    </source>
</evidence>
<dbReference type="PROSITE" id="PS00678">
    <property type="entry name" value="WD_REPEATS_1"/>
    <property type="match status" value="3"/>
</dbReference>
<dbReference type="InterPro" id="IPR001680">
    <property type="entry name" value="WD40_rpt"/>
</dbReference>
<evidence type="ECO:0000256" key="3">
    <source>
        <dbReference type="ARBA" id="ARBA00022737"/>
    </source>
</evidence>
<feature type="repeat" description="WD" evidence="8">
    <location>
        <begin position="673"/>
        <end position="704"/>
    </location>
</feature>
<sequence>MSDWSLAIDFGTCFTCAAIRVGEQVEVLETDSGRYTPSLVYRDESGELLTGRRAASQAETFPARVARVPKRELVNRSPVLLGGAVVDAEDLAAAVLSTMAGEALRRSGGVPPQEVVLTHPAAWTSDDIAALGEAAKRAHLPSARFVPEPVAAAAFYTQREDIPAGAHVAVYDLGGGTFDVAVLRRTTTGFDVIAQGGNDRIGGEDFDEALHELVAGHATTLDPAAWQDFTQATGLRATRDRALLRRDITEAKELLSVELTRTVIVGDHAIRITRDELNQAIEADIRETITEFQRVLTEAGLTPRHLTAVYLTGGSSRIPLVSDLLSHHLGRTPDLAADPKAVVTLGALTRPRKPRPSEDHEESRTDPPHRSKPKPVSAMSHRATLVGHAKGVDAVRFSPDGTILATASYDETARLWDIRNPDRPHLLTILNGHGVSFRHIAFSPDGTTFATTGREATARLWDIRNPDRPHLLTTLRAHTDWIEGVTFSPDGTILATASNDGTARLWDISNLHQPQPLSILKGHHNWVWWVVFSPDGTTLATAGYPSGTVGLWDVRDPSQPVPLNTLDGHRSSVTGVAFSPDGATLATTSSAIRLWDLRDPSQPMPLNTLKRHHSWVAGGFNPGGGPRGGGVRNSISHVVFSPDGTTLAIANNDGTARLWDIHNLDQPLPTIVLKGHTGPVHDVAFSPDGVTLATASDDKTARLWVAAGHG</sequence>
<dbReference type="Proteomes" id="UP001432011">
    <property type="component" value="Chromosome"/>
</dbReference>
<evidence type="ECO:0000313" key="11">
    <source>
        <dbReference type="Proteomes" id="UP001432011"/>
    </source>
</evidence>